<dbReference type="GeneID" id="111087152"/>
<dbReference type="RefSeq" id="XP_022248506.1">
    <property type="nucleotide sequence ID" value="XM_022392798.1"/>
</dbReference>
<name>A0ABM1SY00_LIMPO</name>
<organism evidence="2 3">
    <name type="scientific">Limulus polyphemus</name>
    <name type="common">Atlantic horseshoe crab</name>
    <dbReference type="NCBI Taxonomy" id="6850"/>
    <lineage>
        <taxon>Eukaryota</taxon>
        <taxon>Metazoa</taxon>
        <taxon>Ecdysozoa</taxon>
        <taxon>Arthropoda</taxon>
        <taxon>Chelicerata</taxon>
        <taxon>Merostomata</taxon>
        <taxon>Xiphosura</taxon>
        <taxon>Limulidae</taxon>
        <taxon>Limulus</taxon>
    </lineage>
</organism>
<reference evidence="3" key="1">
    <citation type="submission" date="2025-08" db="UniProtKB">
        <authorList>
            <consortium name="RefSeq"/>
        </authorList>
    </citation>
    <scope>IDENTIFICATION</scope>
    <source>
        <tissue evidence="3">Muscle</tissue>
    </source>
</reference>
<evidence type="ECO:0000313" key="3">
    <source>
        <dbReference type="RefSeq" id="XP_022248506.1"/>
    </source>
</evidence>
<proteinExistence type="predicted"/>
<dbReference type="Proteomes" id="UP000694941">
    <property type="component" value="Unplaced"/>
</dbReference>
<feature type="region of interest" description="Disordered" evidence="1">
    <location>
        <begin position="1"/>
        <end position="36"/>
    </location>
</feature>
<evidence type="ECO:0000256" key="1">
    <source>
        <dbReference type="SAM" id="MobiDB-lite"/>
    </source>
</evidence>
<accession>A0ABM1SY00</accession>
<sequence>MCTCEKEKVTKKKEAKKNWDSSGSEEDGEAARTAKKEAKKAVAQANASAVNDIYEELETPVGVKKTYKLAKRRNKANKDLTQIKQIKDEEGCVLSDETEIKNSWRVYFEKLLNEENERRVFVEGGSEREGCT</sequence>
<gene>
    <name evidence="3" type="primary">LOC111087152</name>
</gene>
<evidence type="ECO:0000313" key="2">
    <source>
        <dbReference type="Proteomes" id="UP000694941"/>
    </source>
</evidence>
<keyword evidence="2" id="KW-1185">Reference proteome</keyword>
<protein>
    <submittedName>
        <fullName evidence="3">Uncharacterized protein LOC111087152</fullName>
    </submittedName>
</protein>